<dbReference type="SMART" id="SM00343">
    <property type="entry name" value="ZnF_C2HC"/>
    <property type="match status" value="4"/>
</dbReference>
<dbReference type="PANTHER" id="PTHR23002">
    <property type="entry name" value="ZINC FINGER CCHC DOMAIN CONTAINING PROTEIN"/>
    <property type="match status" value="1"/>
</dbReference>
<evidence type="ECO:0000256" key="3">
    <source>
        <dbReference type="SAM" id="MobiDB-lite"/>
    </source>
</evidence>
<dbReference type="Proteomes" id="UP000318582">
    <property type="component" value="Unassembled WGS sequence"/>
</dbReference>
<feature type="region of interest" description="Disordered" evidence="3">
    <location>
        <begin position="426"/>
        <end position="467"/>
    </location>
</feature>
<evidence type="ECO:0000313" key="5">
    <source>
        <dbReference type="EMBL" id="TPX57801.1"/>
    </source>
</evidence>
<dbReference type="Pfam" id="PF00098">
    <property type="entry name" value="zf-CCHC"/>
    <property type="match status" value="2"/>
</dbReference>
<keyword evidence="6" id="KW-1185">Reference proteome</keyword>
<keyword evidence="2" id="KW-0175">Coiled coil</keyword>
<gene>
    <name evidence="5" type="ORF">PhCBS80983_g03575</name>
</gene>
<feature type="compositionally biased region" description="Low complexity" evidence="3">
    <location>
        <begin position="1"/>
        <end position="17"/>
    </location>
</feature>
<feature type="domain" description="CCHC-type" evidence="4">
    <location>
        <begin position="292"/>
        <end position="308"/>
    </location>
</feature>
<dbReference type="EMBL" id="QEAQ01000047">
    <property type="protein sequence ID" value="TPX57801.1"/>
    <property type="molecule type" value="Genomic_DNA"/>
</dbReference>
<dbReference type="STRING" id="109895.A0A507E1Z8"/>
<organism evidence="5 6">
    <name type="scientific">Powellomyces hirtus</name>
    <dbReference type="NCBI Taxonomy" id="109895"/>
    <lineage>
        <taxon>Eukaryota</taxon>
        <taxon>Fungi</taxon>
        <taxon>Fungi incertae sedis</taxon>
        <taxon>Chytridiomycota</taxon>
        <taxon>Chytridiomycota incertae sedis</taxon>
        <taxon>Chytridiomycetes</taxon>
        <taxon>Spizellomycetales</taxon>
        <taxon>Powellomycetaceae</taxon>
        <taxon>Powellomyces</taxon>
    </lineage>
</organism>
<comment type="caution">
    <text evidence="5">The sequence shown here is derived from an EMBL/GenBank/DDBJ whole genome shotgun (WGS) entry which is preliminary data.</text>
</comment>
<sequence length="467" mass="51662">MSGWDTAAPADDAAIATESNDNDPMDTGGHDANGADGGALNSGFDANGAGGGDHRVAECTEPDTRPCHNCGEVGHQKSECTAPRKPREGETCRRCESTEHVFKDCPLKDTPKEGQVCYDCGSNEHFPRDCPTRRHDERQKASAEELHTLWEKVVVADRSGDFDDVKQALLSYIKNDPDLTWPELEEKLRTENLKTHIIAEGPRVLPPSKELADNQRQGNKMYEAIFVRNARVLRQKLRTKNENEEEAINQNKEHLKDAGLIRERLREDGKYHVPEWAMSRLTTEQQYMAQNKCLRCGEDDHKTKDCKKEKEVDEKKQQKCFKGTTTVTVLILTRKTRASAVKAMDTMPRIASCRTLVIFRADAVDRKVIRHRTAPKRTLALPWSAADASKRVTGRPTAPNPTRALATTVESLDTSPRNARSLECAGHRSDACPNAPAGDDNETNAAVAMATDIPAEDLPSGASGSGW</sequence>
<keyword evidence="1" id="KW-0862">Zinc</keyword>
<dbReference type="SUPFAM" id="SSF57756">
    <property type="entry name" value="Retrovirus zinc finger-like domains"/>
    <property type="match status" value="1"/>
</dbReference>
<feature type="region of interest" description="Disordered" evidence="3">
    <location>
        <begin position="1"/>
        <end position="57"/>
    </location>
</feature>
<dbReference type="GO" id="GO:0003676">
    <property type="term" value="F:nucleic acid binding"/>
    <property type="evidence" value="ECO:0007669"/>
    <property type="project" value="InterPro"/>
</dbReference>
<evidence type="ECO:0000256" key="1">
    <source>
        <dbReference type="PROSITE-ProRule" id="PRU00047"/>
    </source>
</evidence>
<protein>
    <recommendedName>
        <fullName evidence="4">CCHC-type domain-containing protein</fullName>
    </recommendedName>
</protein>
<dbReference type="Gene3D" id="4.10.60.10">
    <property type="entry name" value="Zinc finger, CCHC-type"/>
    <property type="match status" value="1"/>
</dbReference>
<feature type="domain" description="CCHC-type" evidence="4">
    <location>
        <begin position="117"/>
        <end position="131"/>
    </location>
</feature>
<evidence type="ECO:0000313" key="6">
    <source>
        <dbReference type="Proteomes" id="UP000318582"/>
    </source>
</evidence>
<name>A0A507E1Z8_9FUNG</name>
<dbReference type="InterPro" id="IPR036875">
    <property type="entry name" value="Znf_CCHC_sf"/>
</dbReference>
<feature type="coiled-coil region" evidence="2">
    <location>
        <begin position="227"/>
        <end position="254"/>
    </location>
</feature>
<evidence type="ECO:0000256" key="2">
    <source>
        <dbReference type="SAM" id="Coils"/>
    </source>
</evidence>
<proteinExistence type="predicted"/>
<keyword evidence="1" id="KW-0863">Zinc-finger</keyword>
<evidence type="ECO:0000259" key="4">
    <source>
        <dbReference type="PROSITE" id="PS50158"/>
    </source>
</evidence>
<dbReference type="GO" id="GO:0008270">
    <property type="term" value="F:zinc ion binding"/>
    <property type="evidence" value="ECO:0007669"/>
    <property type="project" value="UniProtKB-KW"/>
</dbReference>
<dbReference type="InterPro" id="IPR001878">
    <property type="entry name" value="Znf_CCHC"/>
</dbReference>
<feature type="domain" description="CCHC-type" evidence="4">
    <location>
        <begin position="67"/>
        <end position="80"/>
    </location>
</feature>
<accession>A0A507E1Z8</accession>
<dbReference type="PROSITE" id="PS50158">
    <property type="entry name" value="ZF_CCHC"/>
    <property type="match status" value="3"/>
</dbReference>
<reference evidence="5 6" key="1">
    <citation type="journal article" date="2019" name="Sci. Rep.">
        <title>Comparative genomics of chytrid fungi reveal insights into the obligate biotrophic and pathogenic lifestyle of Synchytrium endobioticum.</title>
        <authorList>
            <person name="van de Vossenberg B.T.L.H."/>
            <person name="Warris S."/>
            <person name="Nguyen H.D.T."/>
            <person name="van Gent-Pelzer M.P.E."/>
            <person name="Joly D.L."/>
            <person name="van de Geest H.C."/>
            <person name="Bonants P.J.M."/>
            <person name="Smith D.S."/>
            <person name="Levesque C.A."/>
            <person name="van der Lee T.A.J."/>
        </authorList>
    </citation>
    <scope>NUCLEOTIDE SEQUENCE [LARGE SCALE GENOMIC DNA]</scope>
    <source>
        <strain evidence="5 6">CBS 809.83</strain>
    </source>
</reference>
<dbReference type="InterPro" id="IPR051714">
    <property type="entry name" value="Znf_CCHC_NABP"/>
</dbReference>
<dbReference type="AlphaFoldDB" id="A0A507E1Z8"/>
<keyword evidence="1" id="KW-0479">Metal-binding</keyword>